<name>A0A8J5JFP8_HOMAM</name>
<dbReference type="OrthoDB" id="433474at2759"/>
<protein>
    <submittedName>
        <fullName evidence="3">Kynurenine formamidase-like</fullName>
    </submittedName>
</protein>
<proteinExistence type="predicted"/>
<dbReference type="AlphaFoldDB" id="A0A8J5JFP8"/>
<dbReference type="EMBL" id="JAHLQT010046319">
    <property type="protein sequence ID" value="KAG7153643.1"/>
    <property type="molecule type" value="Genomic_DNA"/>
</dbReference>
<dbReference type="InterPro" id="IPR050300">
    <property type="entry name" value="GDXG_lipolytic_enzyme"/>
</dbReference>
<evidence type="ECO:0000256" key="1">
    <source>
        <dbReference type="ARBA" id="ARBA00022801"/>
    </source>
</evidence>
<reference evidence="3" key="1">
    <citation type="journal article" date="2021" name="Sci. Adv.">
        <title>The American lobster genome reveals insights on longevity, neural, and immune adaptations.</title>
        <authorList>
            <person name="Polinski J.M."/>
            <person name="Zimin A.V."/>
            <person name="Clark K.F."/>
            <person name="Kohn A.B."/>
            <person name="Sadowski N."/>
            <person name="Timp W."/>
            <person name="Ptitsyn A."/>
            <person name="Khanna P."/>
            <person name="Romanova D.Y."/>
            <person name="Williams P."/>
            <person name="Greenwood S.J."/>
            <person name="Moroz L.L."/>
            <person name="Walt D.R."/>
            <person name="Bodnar A.G."/>
        </authorList>
    </citation>
    <scope>NUCLEOTIDE SEQUENCE</scope>
    <source>
        <strain evidence="3">GMGI-L3</strain>
    </source>
</reference>
<dbReference type="PANTHER" id="PTHR48081:SF33">
    <property type="entry name" value="KYNURENINE FORMAMIDASE"/>
    <property type="match status" value="1"/>
</dbReference>
<dbReference type="InterPro" id="IPR013094">
    <property type="entry name" value="AB_hydrolase_3"/>
</dbReference>
<organism evidence="3 4">
    <name type="scientific">Homarus americanus</name>
    <name type="common">American lobster</name>
    <dbReference type="NCBI Taxonomy" id="6706"/>
    <lineage>
        <taxon>Eukaryota</taxon>
        <taxon>Metazoa</taxon>
        <taxon>Ecdysozoa</taxon>
        <taxon>Arthropoda</taxon>
        <taxon>Crustacea</taxon>
        <taxon>Multicrustacea</taxon>
        <taxon>Malacostraca</taxon>
        <taxon>Eumalacostraca</taxon>
        <taxon>Eucarida</taxon>
        <taxon>Decapoda</taxon>
        <taxon>Pleocyemata</taxon>
        <taxon>Astacidea</taxon>
        <taxon>Nephropoidea</taxon>
        <taxon>Nephropidae</taxon>
        <taxon>Homarus</taxon>
    </lineage>
</organism>
<feature type="domain" description="Alpha/beta hydrolase fold-3" evidence="2">
    <location>
        <begin position="90"/>
        <end position="289"/>
    </location>
</feature>
<dbReference type="Proteomes" id="UP000747542">
    <property type="component" value="Unassembled WGS sequence"/>
</dbReference>
<sequence>MGDTVKTPATAHHPWAAMNQEELEAEYSPSRWSKRHGAQQIIGIHVKVATDLSQVAFSLTHRLNIPYSDQGPRAKLDVFGEDLPAESVLLVYVHGGYWQQMNKEVSSLFVKPLYHAGVVTVVVGYDLAPQVSLERIVSEVRAAVLWACKLARERGSKGVVLAGWSAGAQLVTQVLSTPEVKGDTPSSTDLTPYKDLIGGVVTFSGVFDLRPLVKTSVNEPLHLTDSTAWAMSPLASVGVMGRARPSLRLLISVGQHDSPEFKRQSKEYCQACVEAGMRAECVVVEGMDHFSIVEDLAQEKFSLTQRIVSFVKLCTTSPHADTPKHDKKDH</sequence>
<dbReference type="Pfam" id="PF07859">
    <property type="entry name" value="Abhydrolase_3"/>
    <property type="match status" value="1"/>
</dbReference>
<evidence type="ECO:0000313" key="3">
    <source>
        <dbReference type="EMBL" id="KAG7153643.1"/>
    </source>
</evidence>
<gene>
    <name evidence="3" type="primary">Afmid-L</name>
    <name evidence="3" type="ORF">Hamer_G009302</name>
</gene>
<accession>A0A8J5JFP8</accession>
<dbReference type="GO" id="GO:0004061">
    <property type="term" value="F:arylformamidase activity"/>
    <property type="evidence" value="ECO:0007669"/>
    <property type="project" value="TreeGrafter"/>
</dbReference>
<evidence type="ECO:0000313" key="4">
    <source>
        <dbReference type="Proteomes" id="UP000747542"/>
    </source>
</evidence>
<keyword evidence="1" id="KW-0378">Hydrolase</keyword>
<comment type="caution">
    <text evidence="3">The sequence shown here is derived from an EMBL/GenBank/DDBJ whole genome shotgun (WGS) entry which is preliminary data.</text>
</comment>
<dbReference type="PANTHER" id="PTHR48081">
    <property type="entry name" value="AB HYDROLASE SUPERFAMILY PROTEIN C4A8.06C"/>
    <property type="match status" value="1"/>
</dbReference>
<evidence type="ECO:0000259" key="2">
    <source>
        <dbReference type="Pfam" id="PF07859"/>
    </source>
</evidence>
<keyword evidence="4" id="KW-1185">Reference proteome</keyword>